<dbReference type="EMBL" id="CAJVQB010042027">
    <property type="protein sequence ID" value="CAG8830045.1"/>
    <property type="molecule type" value="Genomic_DNA"/>
</dbReference>
<reference evidence="1 2" key="1">
    <citation type="submission" date="2021-06" db="EMBL/GenBank/DDBJ databases">
        <authorList>
            <person name="Kallberg Y."/>
            <person name="Tangrot J."/>
            <person name="Rosling A."/>
        </authorList>
    </citation>
    <scope>NUCLEOTIDE SEQUENCE [LARGE SCALE GENOMIC DNA]</scope>
    <source>
        <strain evidence="1 2">120-4 pot B 10/14</strain>
    </source>
</reference>
<protein>
    <submittedName>
        <fullName evidence="1">38638_t:CDS:1</fullName>
    </submittedName>
</protein>
<organism evidence="1 2">
    <name type="scientific">Gigaspora margarita</name>
    <dbReference type="NCBI Taxonomy" id="4874"/>
    <lineage>
        <taxon>Eukaryota</taxon>
        <taxon>Fungi</taxon>
        <taxon>Fungi incertae sedis</taxon>
        <taxon>Mucoromycota</taxon>
        <taxon>Glomeromycotina</taxon>
        <taxon>Glomeromycetes</taxon>
        <taxon>Diversisporales</taxon>
        <taxon>Gigasporaceae</taxon>
        <taxon>Gigaspora</taxon>
    </lineage>
</organism>
<accession>A0ABN7WFZ9</accession>
<name>A0ABN7WFZ9_GIGMA</name>
<proteinExistence type="predicted"/>
<evidence type="ECO:0000313" key="2">
    <source>
        <dbReference type="Proteomes" id="UP000789901"/>
    </source>
</evidence>
<keyword evidence="2" id="KW-1185">Reference proteome</keyword>
<comment type="caution">
    <text evidence="1">The sequence shown here is derived from an EMBL/GenBank/DDBJ whole genome shotgun (WGS) entry which is preliminary data.</text>
</comment>
<feature type="non-terminal residue" evidence="1">
    <location>
        <position position="144"/>
    </location>
</feature>
<gene>
    <name evidence="1" type="ORF">GMARGA_LOCUS30180</name>
</gene>
<evidence type="ECO:0000313" key="1">
    <source>
        <dbReference type="EMBL" id="CAG8830045.1"/>
    </source>
</evidence>
<sequence>VPGETGELRTKYVKEWLGENKHIKSIKEEFCKGNNWIIVDFDCEQKRDEAIMLSKKKEGVCLNLILEETENKSNNLEISAITHEMSKFPKDKKGYRKALIPQETEIKNQGAEFIMEKEGVNVDKVDLDEWWNIISESILEAARK</sequence>
<feature type="non-terminal residue" evidence="1">
    <location>
        <position position="1"/>
    </location>
</feature>
<dbReference type="Proteomes" id="UP000789901">
    <property type="component" value="Unassembled WGS sequence"/>
</dbReference>